<sequence>MHSHNDYDHSTPPLCTALGYGAASAEADVYYDGPSAQLLLKHGPNDPVRGTLIDKYLAPLWQRYNERPAGRKWLYPGWPRPFTLVVEIKDTAPANDTAIDALQVELASYLPMLTTVSNGKVTEGMVTVLLTGQANANSVRTNPVQDTFVNLTDDTFLDEAASHTLPNLSIAPLVNVEWCHVDAYLRVHASSYQPDPNCRTVSETKSWKRLDSLNLQSYAAVADKLATMAHDQGLKIRWWGVPDESETDGIWTTNRNYLDNEILNGLDYVSANSTESSSAAPDFGDVSDELISLGDGCSGAQECALGAKATVAVNQDGGQLQVSGTLWATDPSECASLQLKFFLPGHTIDSTVKVPQVCGTTPKPWGVTVAGAPGAYAAVGLDLQSTQLYHDTHQITHDFYYL</sequence>
<dbReference type="Proteomes" id="UP001597417">
    <property type="component" value="Unassembled WGS sequence"/>
</dbReference>
<evidence type="ECO:0000313" key="1">
    <source>
        <dbReference type="EMBL" id="MFD2419035.1"/>
    </source>
</evidence>
<name>A0ABW5FXN6_9PSEU</name>
<reference evidence="2" key="1">
    <citation type="journal article" date="2019" name="Int. J. Syst. Evol. Microbiol.">
        <title>The Global Catalogue of Microorganisms (GCM) 10K type strain sequencing project: providing services to taxonomists for standard genome sequencing and annotation.</title>
        <authorList>
            <consortium name="The Broad Institute Genomics Platform"/>
            <consortium name="The Broad Institute Genome Sequencing Center for Infectious Disease"/>
            <person name="Wu L."/>
            <person name="Ma J."/>
        </authorList>
    </citation>
    <scope>NUCLEOTIDE SEQUENCE [LARGE SCALE GENOMIC DNA]</scope>
    <source>
        <strain evidence="2">CGMCC 4.7645</strain>
    </source>
</reference>
<protein>
    <submittedName>
        <fullName evidence="1">Uncharacterized protein</fullName>
    </submittedName>
</protein>
<gene>
    <name evidence="1" type="ORF">ACFSXZ_22135</name>
</gene>
<accession>A0ABW5FXN6</accession>
<dbReference type="RefSeq" id="WP_378267055.1">
    <property type="nucleotide sequence ID" value="NZ_JBHUKR010000011.1"/>
</dbReference>
<comment type="caution">
    <text evidence="1">The sequence shown here is derived from an EMBL/GenBank/DDBJ whole genome shotgun (WGS) entry which is preliminary data.</text>
</comment>
<keyword evidence="2" id="KW-1185">Reference proteome</keyword>
<proteinExistence type="predicted"/>
<organism evidence="1 2">
    <name type="scientific">Amycolatopsis pigmentata</name>
    <dbReference type="NCBI Taxonomy" id="450801"/>
    <lineage>
        <taxon>Bacteria</taxon>
        <taxon>Bacillati</taxon>
        <taxon>Actinomycetota</taxon>
        <taxon>Actinomycetes</taxon>
        <taxon>Pseudonocardiales</taxon>
        <taxon>Pseudonocardiaceae</taxon>
        <taxon>Amycolatopsis</taxon>
    </lineage>
</organism>
<evidence type="ECO:0000313" key="2">
    <source>
        <dbReference type="Proteomes" id="UP001597417"/>
    </source>
</evidence>
<dbReference type="EMBL" id="JBHUKR010000011">
    <property type="protein sequence ID" value="MFD2419035.1"/>
    <property type="molecule type" value="Genomic_DNA"/>
</dbReference>